<keyword evidence="1" id="KW-0238">DNA-binding</keyword>
<dbReference type="AlphaFoldDB" id="A0A652YRY7"/>
<name>A0A652YRY7_NOCGL</name>
<dbReference type="EMBL" id="VNIQ01000002">
    <property type="protein sequence ID" value="TYQ05879.1"/>
    <property type="molecule type" value="Genomic_DNA"/>
</dbReference>
<sequence length="368" mass="40354">MTRVLTDRALGRATLARQFLLERADVTALEAVERLAGLQAQAPTPPYLALWARVKNFAAEELSTLIERRQVVRLVAMRGTVFVMSAADAAPFRGTVQSIMDRDLHTNTAHRAALSGMDLAALAQAGRELVSEGPLTQMQMRPLLAERFPGRSPEGLAHGIRGLLPMVQVPPRGLWGRSGPPALTTLESWLGTELDSTPVPDALVLRYLAAFGPASVKDAQAWSGLTRLAEVFERLRPNLMTFVNEKGTELFDLPDAPRPDDGTPPVRILAPFDNILLSHADRSRIMDEQYRTRVFTVNGIIKPAVLVRGKVVGFTAESAKGDTARLTVSLFSQQSKTAMSSIEREARSLLRFLHPTISKHEISVEILT</sequence>
<dbReference type="PANTHER" id="PTHR38479">
    <property type="entry name" value="LMO0824 PROTEIN"/>
    <property type="match status" value="1"/>
</dbReference>
<comment type="caution">
    <text evidence="1">The sequence shown here is derived from an EMBL/GenBank/DDBJ whole genome shotgun (WGS) entry which is preliminary data.</text>
</comment>
<reference evidence="1" key="1">
    <citation type="submission" date="2019-07" db="EMBL/GenBank/DDBJ databases">
        <title>Genomic Encyclopedia of Type Strains, Phase IV (KMG-IV): sequencing the most valuable type-strain genomes for metagenomic binning, comparative biology and taxonomic classification.</title>
        <authorList>
            <person name="Goeker M."/>
        </authorList>
    </citation>
    <scope>NUCLEOTIDE SEQUENCE</scope>
    <source>
        <strain evidence="1">DSM 44596</strain>
    </source>
</reference>
<gene>
    <name evidence="1" type="ORF">FNL38_1028</name>
</gene>
<dbReference type="PANTHER" id="PTHR38479:SF2">
    <property type="entry name" value="WINGED HELIX DNA-BINDING DOMAIN-CONTAINING PROTEIN"/>
    <property type="match status" value="1"/>
</dbReference>
<proteinExistence type="predicted"/>
<evidence type="ECO:0000313" key="1">
    <source>
        <dbReference type="EMBL" id="TYQ05879.1"/>
    </source>
</evidence>
<protein>
    <submittedName>
        <fullName evidence="1">Winged helix DNA-binding protein</fullName>
    </submittedName>
</protein>
<dbReference type="InterPro" id="IPR009351">
    <property type="entry name" value="AlkZ-like"/>
</dbReference>
<dbReference type="Pfam" id="PF06224">
    <property type="entry name" value="AlkZ-like"/>
    <property type="match status" value="1"/>
</dbReference>
<organism evidence="1">
    <name type="scientific">Nocardia globerula</name>
    <dbReference type="NCBI Taxonomy" id="1818"/>
    <lineage>
        <taxon>Bacteria</taxon>
        <taxon>Bacillati</taxon>
        <taxon>Actinomycetota</taxon>
        <taxon>Actinomycetes</taxon>
        <taxon>Mycobacteriales</taxon>
        <taxon>Nocardiaceae</taxon>
        <taxon>Nocardia</taxon>
    </lineage>
</organism>
<accession>A0A652YRY7</accession>
<dbReference type="GO" id="GO:0003677">
    <property type="term" value="F:DNA binding"/>
    <property type="evidence" value="ECO:0007669"/>
    <property type="project" value="UniProtKB-KW"/>
</dbReference>